<protein>
    <recommendedName>
        <fullName evidence="4">Replicative helicase inhibitor G39P N-terminal domain-containing protein</fullName>
    </recommendedName>
</protein>
<evidence type="ECO:0000256" key="1">
    <source>
        <dbReference type="SAM" id="MobiDB-lite"/>
    </source>
</evidence>
<dbReference type="RefSeq" id="WP_199018388.1">
    <property type="nucleotide sequence ID" value="NZ_JAELUP010000014.1"/>
</dbReference>
<feature type="compositionally biased region" description="Basic and acidic residues" evidence="1">
    <location>
        <begin position="103"/>
        <end position="114"/>
    </location>
</feature>
<gene>
    <name evidence="2" type="ORF">JFN88_05845</name>
</gene>
<reference evidence="2" key="1">
    <citation type="submission" date="2020-12" db="EMBL/GenBank/DDBJ databases">
        <authorList>
            <person name="Huq M.A."/>
        </authorList>
    </citation>
    <scope>NUCLEOTIDE SEQUENCE</scope>
    <source>
        <strain evidence="2">MAHUQ-46</strain>
    </source>
</reference>
<dbReference type="EMBL" id="JAELUP010000014">
    <property type="protein sequence ID" value="MBJ6360838.1"/>
    <property type="molecule type" value="Genomic_DNA"/>
</dbReference>
<sequence length="114" mass="13234">MKLSEVAKLYKHIKKHFPFFDASVDRAKDDHTRYLKDFPADTAWENIDQHILTETVTPQIAHIRGRLGDQIDSKRSKDQAAEYVAQLQEWAASDSPPPPGYWEDVRRKLRGESQ</sequence>
<keyword evidence="3" id="KW-1185">Reference proteome</keyword>
<organism evidence="2 3">
    <name type="scientific">Paenibacillus roseus</name>
    <dbReference type="NCBI Taxonomy" id="2798579"/>
    <lineage>
        <taxon>Bacteria</taxon>
        <taxon>Bacillati</taxon>
        <taxon>Bacillota</taxon>
        <taxon>Bacilli</taxon>
        <taxon>Bacillales</taxon>
        <taxon>Paenibacillaceae</taxon>
        <taxon>Paenibacillus</taxon>
    </lineage>
</organism>
<evidence type="ECO:0008006" key="4">
    <source>
        <dbReference type="Google" id="ProtNLM"/>
    </source>
</evidence>
<evidence type="ECO:0000313" key="2">
    <source>
        <dbReference type="EMBL" id="MBJ6360838.1"/>
    </source>
</evidence>
<dbReference type="Gene3D" id="1.10.8.200">
    <property type="entry name" value="Replisome organizer (g39p helicase loader/inhibitor protein)"/>
    <property type="match status" value="1"/>
</dbReference>
<name>A0A934J5S3_9BACL</name>
<comment type="caution">
    <text evidence="2">The sequence shown here is derived from an EMBL/GenBank/DDBJ whole genome shotgun (WGS) entry which is preliminary data.</text>
</comment>
<dbReference type="AlphaFoldDB" id="A0A934J5S3"/>
<proteinExistence type="predicted"/>
<evidence type="ECO:0000313" key="3">
    <source>
        <dbReference type="Proteomes" id="UP000640274"/>
    </source>
</evidence>
<feature type="region of interest" description="Disordered" evidence="1">
    <location>
        <begin position="88"/>
        <end position="114"/>
    </location>
</feature>
<dbReference type="Proteomes" id="UP000640274">
    <property type="component" value="Unassembled WGS sequence"/>
</dbReference>
<accession>A0A934J5S3</accession>